<organism evidence="5 6">
    <name type="scientific">Cylindrospermopsis raciborskii CENA303</name>
    <dbReference type="NCBI Taxonomy" id="1170769"/>
    <lineage>
        <taxon>Bacteria</taxon>
        <taxon>Bacillati</taxon>
        <taxon>Cyanobacteriota</taxon>
        <taxon>Cyanophyceae</taxon>
        <taxon>Nostocales</taxon>
        <taxon>Aphanizomenonaceae</taxon>
        <taxon>Cylindrospermopsis</taxon>
    </lineage>
</organism>
<feature type="region of interest" description="Disordered" evidence="2">
    <location>
        <begin position="1"/>
        <end position="36"/>
    </location>
</feature>
<gene>
    <name evidence="5" type="ORF">B7O87_11390</name>
</gene>
<dbReference type="Proteomes" id="UP000192997">
    <property type="component" value="Unassembled WGS sequence"/>
</dbReference>
<keyword evidence="3" id="KW-0812">Transmembrane</keyword>
<evidence type="ECO:0000313" key="6">
    <source>
        <dbReference type="Proteomes" id="UP000192997"/>
    </source>
</evidence>
<name>A0A1X4G595_9CYAN</name>
<dbReference type="AlphaFoldDB" id="A0A1X4G595"/>
<feature type="domain" description="Cyanobacterial aminoacyl-tRNA synthetase CAAD" evidence="4">
    <location>
        <begin position="61"/>
        <end position="143"/>
    </location>
</feature>
<dbReference type="InterPro" id="IPR025564">
    <property type="entry name" value="CAAD_dom"/>
</dbReference>
<keyword evidence="3" id="KW-1133">Transmembrane helix</keyword>
<feature type="transmembrane region" description="Helical" evidence="3">
    <location>
        <begin position="72"/>
        <end position="92"/>
    </location>
</feature>
<evidence type="ECO:0000256" key="1">
    <source>
        <dbReference type="ARBA" id="ARBA00004141"/>
    </source>
</evidence>
<feature type="compositionally biased region" description="Polar residues" evidence="2">
    <location>
        <begin position="1"/>
        <end position="12"/>
    </location>
</feature>
<comment type="caution">
    <text evidence="5">The sequence shown here is derived from an EMBL/GenBank/DDBJ whole genome shotgun (WGS) entry which is preliminary data.</text>
</comment>
<sequence>MEVEMQESQYTETKTKETPIPDLSTQTGSITKLQSPPKSQEQWLKYGQEVSNFLGTLPEYLVGLFDKYKQPLLTLGLIVTAGVTVKVILAVLDSLNDIPLVAPTFELIGIGYSGWFVYRYLLKASTREELTSEIDTLKSQVFGQD</sequence>
<accession>A0A1X4G595</accession>
<feature type="compositionally biased region" description="Polar residues" evidence="2">
    <location>
        <begin position="23"/>
        <end position="36"/>
    </location>
</feature>
<evidence type="ECO:0000256" key="3">
    <source>
        <dbReference type="SAM" id="Phobius"/>
    </source>
</evidence>
<dbReference type="InterPro" id="IPR033344">
    <property type="entry name" value="CURT1"/>
</dbReference>
<dbReference type="Pfam" id="PF14159">
    <property type="entry name" value="CAAD"/>
    <property type="match status" value="1"/>
</dbReference>
<feature type="transmembrane region" description="Helical" evidence="3">
    <location>
        <begin position="98"/>
        <end position="118"/>
    </location>
</feature>
<dbReference type="GO" id="GO:0016020">
    <property type="term" value="C:membrane"/>
    <property type="evidence" value="ECO:0007669"/>
    <property type="project" value="UniProtKB-SubCell"/>
</dbReference>
<reference evidence="6" key="1">
    <citation type="submission" date="2017-04" db="EMBL/GenBank/DDBJ databases">
        <authorList>
            <person name="Abreu V.A."/>
            <person name="Popin R.V."/>
            <person name="Rigonato J."/>
            <person name="Andreote A.P."/>
            <person name="Schaker P.C."/>
            <person name="Hoff-Risseti C."/>
            <person name="Alvarenga D.O."/>
            <person name="Varani A.M."/>
            <person name="Fiore M.F."/>
        </authorList>
    </citation>
    <scope>NUCLEOTIDE SEQUENCE [LARGE SCALE GENOMIC DNA]</scope>
    <source>
        <strain evidence="6">CENA303</strain>
    </source>
</reference>
<dbReference type="EMBL" id="NBYN01000054">
    <property type="protein sequence ID" value="OSO89746.1"/>
    <property type="molecule type" value="Genomic_DNA"/>
</dbReference>
<evidence type="ECO:0000259" key="4">
    <source>
        <dbReference type="Pfam" id="PF14159"/>
    </source>
</evidence>
<evidence type="ECO:0000313" key="5">
    <source>
        <dbReference type="EMBL" id="OSO89746.1"/>
    </source>
</evidence>
<dbReference type="GO" id="GO:0009579">
    <property type="term" value="C:thylakoid"/>
    <property type="evidence" value="ECO:0007669"/>
    <property type="project" value="InterPro"/>
</dbReference>
<dbReference type="PANTHER" id="PTHR33222">
    <property type="match status" value="1"/>
</dbReference>
<proteinExistence type="predicted"/>
<dbReference type="RefSeq" id="WP_009344596.1">
    <property type="nucleotide sequence ID" value="NZ_NBYN01000054.1"/>
</dbReference>
<protein>
    <recommendedName>
        <fullName evidence="4">Cyanobacterial aminoacyl-tRNA synthetase CAAD domain-containing protein</fullName>
    </recommendedName>
</protein>
<comment type="subcellular location">
    <subcellularLocation>
        <location evidence="1">Membrane</location>
        <topology evidence="1">Multi-pass membrane protein</topology>
    </subcellularLocation>
</comment>
<evidence type="ECO:0000256" key="2">
    <source>
        <dbReference type="SAM" id="MobiDB-lite"/>
    </source>
</evidence>
<keyword evidence="3" id="KW-0472">Membrane</keyword>
<dbReference type="PANTHER" id="PTHR33222:SF4">
    <property type="entry name" value="PROTEIN CURVATURE THYLAKOID 1A, CHLOROPLASTIC"/>
    <property type="match status" value="1"/>
</dbReference>